<sequence>MDIRILEMSTPKIEGSI</sequence>
<dbReference type="AlphaFoldDB" id="A0A0A8YVW4"/>
<organism evidence="1">
    <name type="scientific">Arundo donax</name>
    <name type="common">Giant reed</name>
    <name type="synonym">Donax arundinaceus</name>
    <dbReference type="NCBI Taxonomy" id="35708"/>
    <lineage>
        <taxon>Eukaryota</taxon>
        <taxon>Viridiplantae</taxon>
        <taxon>Streptophyta</taxon>
        <taxon>Embryophyta</taxon>
        <taxon>Tracheophyta</taxon>
        <taxon>Spermatophyta</taxon>
        <taxon>Magnoliopsida</taxon>
        <taxon>Liliopsida</taxon>
        <taxon>Poales</taxon>
        <taxon>Poaceae</taxon>
        <taxon>PACMAD clade</taxon>
        <taxon>Arundinoideae</taxon>
        <taxon>Arundineae</taxon>
        <taxon>Arundo</taxon>
    </lineage>
</organism>
<proteinExistence type="predicted"/>
<evidence type="ECO:0000313" key="1">
    <source>
        <dbReference type="EMBL" id="JAD31284.1"/>
    </source>
</evidence>
<name>A0A0A8YVW4_ARUDO</name>
<accession>A0A0A8YVW4</accession>
<dbReference type="EMBL" id="GBRH01266611">
    <property type="protein sequence ID" value="JAD31284.1"/>
    <property type="molecule type" value="Transcribed_RNA"/>
</dbReference>
<reference evidence="1" key="1">
    <citation type="submission" date="2014-09" db="EMBL/GenBank/DDBJ databases">
        <authorList>
            <person name="Magalhaes I.L.F."/>
            <person name="Oliveira U."/>
            <person name="Santos F.R."/>
            <person name="Vidigal T.H.D.A."/>
            <person name="Brescovit A.D."/>
            <person name="Santos A.J."/>
        </authorList>
    </citation>
    <scope>NUCLEOTIDE SEQUENCE</scope>
    <source>
        <tissue evidence="1">Shoot tissue taken approximately 20 cm above the soil surface</tissue>
    </source>
</reference>
<reference evidence="1" key="2">
    <citation type="journal article" date="2015" name="Data Brief">
        <title>Shoot transcriptome of the giant reed, Arundo donax.</title>
        <authorList>
            <person name="Barrero R.A."/>
            <person name="Guerrero F.D."/>
            <person name="Moolhuijzen P."/>
            <person name="Goolsby J.A."/>
            <person name="Tidwell J."/>
            <person name="Bellgard S.E."/>
            <person name="Bellgard M.I."/>
        </authorList>
    </citation>
    <scope>NUCLEOTIDE SEQUENCE</scope>
    <source>
        <tissue evidence="1">Shoot tissue taken approximately 20 cm above the soil surface</tissue>
    </source>
</reference>
<protein>
    <submittedName>
        <fullName evidence="1">Uncharacterized protein</fullName>
    </submittedName>
</protein>